<name>A0ABD2Z1S3_9GENT</name>
<evidence type="ECO:0008006" key="3">
    <source>
        <dbReference type="Google" id="ProtNLM"/>
    </source>
</evidence>
<gene>
    <name evidence="1" type="ORF">ACH5RR_025785</name>
</gene>
<dbReference type="Proteomes" id="UP001630127">
    <property type="component" value="Unassembled WGS sequence"/>
</dbReference>
<protein>
    <recommendedName>
        <fullName evidence="3">Reverse transcriptase</fullName>
    </recommendedName>
</protein>
<organism evidence="1 2">
    <name type="scientific">Cinchona calisaya</name>
    <dbReference type="NCBI Taxonomy" id="153742"/>
    <lineage>
        <taxon>Eukaryota</taxon>
        <taxon>Viridiplantae</taxon>
        <taxon>Streptophyta</taxon>
        <taxon>Embryophyta</taxon>
        <taxon>Tracheophyta</taxon>
        <taxon>Spermatophyta</taxon>
        <taxon>Magnoliopsida</taxon>
        <taxon>eudicotyledons</taxon>
        <taxon>Gunneridae</taxon>
        <taxon>Pentapetalae</taxon>
        <taxon>asterids</taxon>
        <taxon>lamiids</taxon>
        <taxon>Gentianales</taxon>
        <taxon>Rubiaceae</taxon>
        <taxon>Cinchonoideae</taxon>
        <taxon>Cinchoneae</taxon>
        <taxon>Cinchona</taxon>
    </lineage>
</organism>
<dbReference type="AlphaFoldDB" id="A0ABD2Z1S3"/>
<evidence type="ECO:0000313" key="1">
    <source>
        <dbReference type="EMBL" id="KAL3513068.1"/>
    </source>
</evidence>
<dbReference type="EMBL" id="JBJUIK010000011">
    <property type="protein sequence ID" value="KAL3513068.1"/>
    <property type="molecule type" value="Genomic_DNA"/>
</dbReference>
<proteinExistence type="predicted"/>
<sequence>MAMPICSMSCFKLSRKMCKELSNTMASFWWGAKENEQKIHWVSWKKMTRNKASGGLDFKDLYCFNLAMLAKQLWRIITQPNLLRSKVIKARYVKVGSVLEANVPNNAS</sequence>
<comment type="caution">
    <text evidence="1">The sequence shown here is derived from an EMBL/GenBank/DDBJ whole genome shotgun (WGS) entry which is preliminary data.</text>
</comment>
<keyword evidence="2" id="KW-1185">Reference proteome</keyword>
<dbReference type="PANTHER" id="PTHR33116">
    <property type="entry name" value="REVERSE TRANSCRIPTASE ZINC-BINDING DOMAIN-CONTAINING PROTEIN-RELATED-RELATED"/>
    <property type="match status" value="1"/>
</dbReference>
<dbReference type="PANTHER" id="PTHR33116:SF86">
    <property type="entry name" value="REVERSE TRANSCRIPTASE DOMAIN-CONTAINING PROTEIN"/>
    <property type="match status" value="1"/>
</dbReference>
<accession>A0ABD2Z1S3</accession>
<evidence type="ECO:0000313" key="2">
    <source>
        <dbReference type="Proteomes" id="UP001630127"/>
    </source>
</evidence>
<reference evidence="1 2" key="1">
    <citation type="submission" date="2024-11" db="EMBL/GenBank/DDBJ databases">
        <title>A near-complete genome assembly of Cinchona calisaya.</title>
        <authorList>
            <person name="Lian D.C."/>
            <person name="Zhao X.W."/>
            <person name="Wei L."/>
        </authorList>
    </citation>
    <scope>NUCLEOTIDE SEQUENCE [LARGE SCALE GENOMIC DNA]</scope>
    <source>
        <tissue evidence="1">Nenye</tissue>
    </source>
</reference>